<feature type="compositionally biased region" description="Basic and acidic residues" evidence="10">
    <location>
        <begin position="915"/>
        <end position="924"/>
    </location>
</feature>
<dbReference type="SUPFAM" id="SSF52540">
    <property type="entry name" value="P-loop containing nucleoside triphosphate hydrolases"/>
    <property type="match status" value="2"/>
</dbReference>
<protein>
    <recommendedName>
        <fullName evidence="3">DNA repair and recombination protein RAD54-like</fullName>
    </recommendedName>
    <alternativeName>
        <fullName evidence="9">Protein okra</fullName>
    </alternativeName>
</protein>
<feature type="region of interest" description="Disordered" evidence="10">
    <location>
        <begin position="1"/>
        <end position="29"/>
    </location>
</feature>
<dbReference type="GO" id="GO:0005524">
    <property type="term" value="F:ATP binding"/>
    <property type="evidence" value="ECO:0007669"/>
    <property type="project" value="InterPro"/>
</dbReference>
<keyword evidence="14" id="KW-1185">Reference proteome</keyword>
<dbReference type="EMBL" id="VIIS01000581">
    <property type="protein sequence ID" value="KAF0307361.1"/>
    <property type="molecule type" value="Genomic_DNA"/>
</dbReference>
<evidence type="ECO:0000256" key="8">
    <source>
        <dbReference type="ARBA" id="ARBA00024776"/>
    </source>
</evidence>
<keyword evidence="6" id="KW-0378">Hydrolase</keyword>
<feature type="compositionally biased region" description="Low complexity" evidence="10">
    <location>
        <begin position="708"/>
        <end position="720"/>
    </location>
</feature>
<dbReference type="PANTHER" id="PTHR45629:SF7">
    <property type="entry name" value="DNA EXCISION REPAIR PROTEIN ERCC-6-RELATED"/>
    <property type="match status" value="1"/>
</dbReference>
<dbReference type="InterPro" id="IPR001650">
    <property type="entry name" value="Helicase_C-like"/>
</dbReference>
<organism evidence="13 14">
    <name type="scientific">Amphibalanus amphitrite</name>
    <name type="common">Striped barnacle</name>
    <name type="synonym">Balanus amphitrite</name>
    <dbReference type="NCBI Taxonomy" id="1232801"/>
    <lineage>
        <taxon>Eukaryota</taxon>
        <taxon>Metazoa</taxon>
        <taxon>Ecdysozoa</taxon>
        <taxon>Arthropoda</taxon>
        <taxon>Crustacea</taxon>
        <taxon>Multicrustacea</taxon>
        <taxon>Cirripedia</taxon>
        <taxon>Thoracica</taxon>
        <taxon>Thoracicalcarea</taxon>
        <taxon>Balanomorpha</taxon>
        <taxon>Balanoidea</taxon>
        <taxon>Balanidae</taxon>
        <taxon>Amphibalaninae</taxon>
        <taxon>Amphibalanus</taxon>
    </lineage>
</organism>
<dbReference type="InterPro" id="IPR002464">
    <property type="entry name" value="DNA/RNA_helicase_DEAH_CS"/>
</dbReference>
<dbReference type="Pfam" id="PF00271">
    <property type="entry name" value="Helicase_C"/>
    <property type="match status" value="1"/>
</dbReference>
<dbReference type="PROSITE" id="PS51194">
    <property type="entry name" value="HELICASE_CTER"/>
    <property type="match status" value="1"/>
</dbReference>
<reference evidence="13 14" key="1">
    <citation type="submission" date="2019-07" db="EMBL/GenBank/DDBJ databases">
        <title>Draft genome assembly of a fouling barnacle, Amphibalanus amphitrite (Darwin, 1854): The first reference genome for Thecostraca.</title>
        <authorList>
            <person name="Kim W."/>
        </authorList>
    </citation>
    <scope>NUCLEOTIDE SEQUENCE [LARGE SCALE GENOMIC DNA]</scope>
    <source>
        <strain evidence="13">SNU_AA5</strain>
        <tissue evidence="13">Soma without cirri and trophi</tissue>
    </source>
</reference>
<evidence type="ECO:0000256" key="6">
    <source>
        <dbReference type="ARBA" id="ARBA00022801"/>
    </source>
</evidence>
<feature type="domain" description="Helicase C-terminal" evidence="12">
    <location>
        <begin position="343"/>
        <end position="499"/>
    </location>
</feature>
<dbReference type="InterPro" id="IPR000330">
    <property type="entry name" value="SNF2_N"/>
</dbReference>
<dbReference type="SMART" id="SM00487">
    <property type="entry name" value="DEXDc"/>
    <property type="match status" value="1"/>
</dbReference>
<dbReference type="InterPro" id="IPR049730">
    <property type="entry name" value="SNF2/RAD54-like_C"/>
</dbReference>
<evidence type="ECO:0000256" key="10">
    <source>
        <dbReference type="SAM" id="MobiDB-lite"/>
    </source>
</evidence>
<dbReference type="InterPro" id="IPR050496">
    <property type="entry name" value="SNF2_RAD54_helicase_repair"/>
</dbReference>
<keyword evidence="4" id="KW-0132">Cell division</keyword>
<dbReference type="Pfam" id="PF00176">
    <property type="entry name" value="SNF2-rel_dom"/>
    <property type="match status" value="1"/>
</dbReference>
<evidence type="ECO:0000256" key="9">
    <source>
        <dbReference type="ARBA" id="ARBA00029956"/>
    </source>
</evidence>
<dbReference type="Proteomes" id="UP000440578">
    <property type="component" value="Unassembled WGS sequence"/>
</dbReference>
<feature type="region of interest" description="Disordered" evidence="10">
    <location>
        <begin position="871"/>
        <end position="950"/>
    </location>
</feature>
<feature type="compositionally biased region" description="Pro residues" evidence="10">
    <location>
        <begin position="683"/>
        <end position="699"/>
    </location>
</feature>
<proteinExistence type="predicted"/>
<dbReference type="InterPro" id="IPR038718">
    <property type="entry name" value="SNF2-like_sf"/>
</dbReference>
<evidence type="ECO:0000259" key="11">
    <source>
        <dbReference type="PROSITE" id="PS51192"/>
    </source>
</evidence>
<feature type="compositionally biased region" description="Low complexity" evidence="10">
    <location>
        <begin position="817"/>
        <end position="827"/>
    </location>
</feature>
<feature type="compositionally biased region" description="Basic and acidic residues" evidence="10">
    <location>
        <begin position="748"/>
        <end position="767"/>
    </location>
</feature>
<evidence type="ECO:0000256" key="4">
    <source>
        <dbReference type="ARBA" id="ARBA00022618"/>
    </source>
</evidence>
<keyword evidence="7" id="KW-0131">Cell cycle</keyword>
<keyword evidence="5" id="KW-0498">Mitosis</keyword>
<comment type="function">
    <text evidence="8">Involved in mitotic DNA repair and meiotic recombination. Functions in the recombinational DNA repair pathway. Essential for interhomolog gene conversion (GC), but may have a less important role in intersister GC than spn-A/Rad51. In the presence of DNA, spn-A/Rad51 enhances the ATPase activity of okr/Rad54.</text>
</comment>
<feature type="compositionally biased region" description="Basic and acidic residues" evidence="10">
    <location>
        <begin position="1"/>
        <end position="10"/>
    </location>
</feature>
<dbReference type="AlphaFoldDB" id="A0A6A4WZ74"/>
<evidence type="ECO:0000313" key="13">
    <source>
        <dbReference type="EMBL" id="KAF0307361.1"/>
    </source>
</evidence>
<name>A0A6A4WZ74_AMPAM</name>
<dbReference type="InterPro" id="IPR014001">
    <property type="entry name" value="Helicase_ATP-bd"/>
</dbReference>
<gene>
    <name evidence="13" type="primary">ERCC6L2</name>
    <name evidence="13" type="ORF">FJT64_002292</name>
</gene>
<feature type="compositionally biased region" description="Basic residues" evidence="10">
    <location>
        <begin position="928"/>
        <end position="937"/>
    </location>
</feature>
<dbReference type="OrthoDB" id="448448at2759"/>
<evidence type="ECO:0000256" key="1">
    <source>
        <dbReference type="ARBA" id="ARBA00004123"/>
    </source>
</evidence>
<comment type="subunit">
    <text evidence="2">Interacts (via N-terminus) with spn-A/Rad51.</text>
</comment>
<dbReference type="GO" id="GO:0005634">
    <property type="term" value="C:nucleus"/>
    <property type="evidence" value="ECO:0007669"/>
    <property type="project" value="UniProtKB-SubCell"/>
</dbReference>
<evidence type="ECO:0000256" key="2">
    <source>
        <dbReference type="ARBA" id="ARBA00011467"/>
    </source>
</evidence>
<comment type="caution">
    <text evidence="13">The sequence shown here is derived from an EMBL/GenBank/DDBJ whole genome shotgun (WGS) entry which is preliminary data.</text>
</comment>
<dbReference type="GO" id="GO:0016787">
    <property type="term" value="F:hydrolase activity"/>
    <property type="evidence" value="ECO:0007669"/>
    <property type="project" value="UniProtKB-KW"/>
</dbReference>
<evidence type="ECO:0000256" key="7">
    <source>
        <dbReference type="ARBA" id="ARBA00023306"/>
    </source>
</evidence>
<dbReference type="PANTHER" id="PTHR45629">
    <property type="entry name" value="SNF2/RAD54 FAMILY MEMBER"/>
    <property type="match status" value="1"/>
</dbReference>
<comment type="subcellular location">
    <subcellularLocation>
        <location evidence="1">Nucleus</location>
    </subcellularLocation>
</comment>
<evidence type="ECO:0000259" key="12">
    <source>
        <dbReference type="PROSITE" id="PS51194"/>
    </source>
</evidence>
<dbReference type="Gene3D" id="3.40.50.300">
    <property type="entry name" value="P-loop containing nucleotide triphosphate hydrolases"/>
    <property type="match status" value="1"/>
</dbReference>
<sequence>MDSGLDRSDGRSTPPFLRSLETLDVAPPPPPPRPPPVLVICPAAVLYNWLSELNTWGTFDVGLFVRDRRSEVLRASRNRALDVVLSSFEAARDHVTALNGPDWSAVIVDEAHRLKSVTSLVTQALGGLDCRRRIGLSGTVVQFWCLLDWANPGCLGTCEQFVNDFVRPIERGRRRGAVKRDVAESWRRRELLATMRQRWMLRRTKALIADQLPNKTDQIVYCPPSPLQRQVYSAVLDRPDVRLLVRRSRPCDCGSGRRAARCCLKHESGPAAGVALSYMSLLMKVSNHPCLLLPSGSASAQQNRMARQVCQSVFDQFPELARLSRSQAYRALSDPKYCGKMKVLTTLIEHFRQKSQKVLIFSYSTRMLKIIRAYVLNQQFDLTYIDGETPASERPALCEQFCRRPQWAVALVSTRAGGQGLNIVGATAVVVVDPSWNPAHDLQAQDRAYRLGQTKDVSVFRLVTAGTIEENIYLRQVYKQQLSTLAVEGGTGPRLFSASAGRPGLQGELFGLHNLLQLRADGRLTEGLLDSHRRVERLLTAAAGHEVSGALPEVREGVAGLTVSDYTAVAPAGGGEAPSPEGAELLPSDDEVDQTPPGGHREAAVGGAEVTASIDVALRDCGVRHVHGNAPLVAASRLEEHVARQATRAVYQLHAGTQEPAERCAPLPPQRSGSGRGAQRTPRQPPPVPPGGLPRPSDPTPQHSAAIRPSGSRSGRRLPSVLTGEASPAPRGSDESPAGSGRTRGGRRRQDSGRRREESGRRREESGGRQGSSRRRQGSGQRRTRRHRPTVVDQATSTDWEEAGGLTGAVAGDQSGEDAAAPAAEGAVSDHGARTPPTMAAADSDDSVVLATPPRLATPPPVVEIEEDVEHPVPPPISEIGPRSPETVVASSGPSTPKRPRTTAASGGGTAMDAFLDRLLESPVRRPPPSRRPRPRPRPIASVVTEDRQEGDVISRWVRDGKVSIVK</sequence>
<feature type="region of interest" description="Disordered" evidence="10">
    <location>
        <begin position="657"/>
        <end position="846"/>
    </location>
</feature>
<dbReference type="PROSITE" id="PS00690">
    <property type="entry name" value="DEAH_ATP_HELICASE"/>
    <property type="match status" value="1"/>
</dbReference>
<dbReference type="GO" id="GO:0051301">
    <property type="term" value="P:cell division"/>
    <property type="evidence" value="ECO:0007669"/>
    <property type="project" value="UniProtKB-KW"/>
</dbReference>
<dbReference type="CDD" id="cd18793">
    <property type="entry name" value="SF2_C_SNF"/>
    <property type="match status" value="1"/>
</dbReference>
<feature type="domain" description="Helicase ATP-binding" evidence="11">
    <location>
        <begin position="20"/>
        <end position="158"/>
    </location>
</feature>
<feature type="region of interest" description="Disordered" evidence="10">
    <location>
        <begin position="569"/>
        <end position="607"/>
    </location>
</feature>
<dbReference type="PROSITE" id="PS51192">
    <property type="entry name" value="HELICASE_ATP_BIND_1"/>
    <property type="match status" value="1"/>
</dbReference>
<dbReference type="Gene3D" id="3.40.50.10810">
    <property type="entry name" value="Tandem AAA-ATPase domain"/>
    <property type="match status" value="1"/>
</dbReference>
<dbReference type="SMART" id="SM00490">
    <property type="entry name" value="HELICc"/>
    <property type="match status" value="1"/>
</dbReference>
<feature type="compositionally biased region" description="Basic residues" evidence="10">
    <location>
        <begin position="772"/>
        <end position="789"/>
    </location>
</feature>
<evidence type="ECO:0000256" key="3">
    <source>
        <dbReference type="ARBA" id="ARBA00015341"/>
    </source>
</evidence>
<accession>A0A6A4WZ74</accession>
<evidence type="ECO:0000313" key="14">
    <source>
        <dbReference type="Proteomes" id="UP000440578"/>
    </source>
</evidence>
<dbReference type="InterPro" id="IPR027417">
    <property type="entry name" value="P-loop_NTPase"/>
</dbReference>
<evidence type="ECO:0000256" key="5">
    <source>
        <dbReference type="ARBA" id="ARBA00022776"/>
    </source>
</evidence>